<reference evidence="3" key="1">
    <citation type="submission" date="2016-08" db="EMBL/GenBank/DDBJ databases">
        <authorList>
            <person name="Varghese N."/>
            <person name="Submissions Spin"/>
        </authorList>
    </citation>
    <scope>NUCLEOTIDE SEQUENCE [LARGE SCALE GENOMIC DNA]</scope>
    <source>
        <strain evidence="3">HAMBI 2971</strain>
    </source>
</reference>
<dbReference type="Proteomes" id="UP000199435">
    <property type="component" value="Unassembled WGS sequence"/>
</dbReference>
<feature type="domain" description="GP-PDE" evidence="1">
    <location>
        <begin position="14"/>
        <end position="241"/>
    </location>
</feature>
<dbReference type="PANTHER" id="PTHR46211:SF1">
    <property type="entry name" value="GLYCEROPHOSPHODIESTER PHOSPHODIESTERASE, CYTOPLASMIC"/>
    <property type="match status" value="1"/>
</dbReference>
<dbReference type="PROSITE" id="PS51704">
    <property type="entry name" value="GP_PDE"/>
    <property type="match status" value="1"/>
</dbReference>
<evidence type="ECO:0000259" key="1">
    <source>
        <dbReference type="PROSITE" id="PS51704"/>
    </source>
</evidence>
<proteinExistence type="predicted"/>
<gene>
    <name evidence="2" type="ORF">GA0061102_102736</name>
</gene>
<accession>A0A1C3WDP2</accession>
<dbReference type="RefSeq" id="WP_159432182.1">
    <property type="nucleotide sequence ID" value="NZ_FMAH01000027.1"/>
</dbReference>
<dbReference type="SUPFAM" id="SSF51695">
    <property type="entry name" value="PLC-like phosphodiesterases"/>
    <property type="match status" value="1"/>
</dbReference>
<dbReference type="STRING" id="411945.GA0061102_102736"/>
<evidence type="ECO:0000313" key="2">
    <source>
        <dbReference type="EMBL" id="SCB37968.1"/>
    </source>
</evidence>
<sequence length="249" mass="27276">MSIWSPLPRKLQRPFVIAHRGLPEIALENTRRSYELALEAGTDTVETDVHVTADGRVVCLHDEDLLRVAGSDLRIQEVTIEEARAAFPALLEYETFLQMTGDMPVMIDTKGASVEDFQVIAGVTERASLTERIIFTAYTFELARAIRARFPEVAISIHANRGLDPLKMASEVKASCIRLLASDYVPDHIAKLHAQGYATIAVAAPLSSTRTSTSPDALREIAKLGIAAIITDRCDWAMETLAATDSNQA</sequence>
<dbReference type="GO" id="GO:0006629">
    <property type="term" value="P:lipid metabolic process"/>
    <property type="evidence" value="ECO:0007669"/>
    <property type="project" value="InterPro"/>
</dbReference>
<dbReference type="GO" id="GO:0008081">
    <property type="term" value="F:phosphoric diester hydrolase activity"/>
    <property type="evidence" value="ECO:0007669"/>
    <property type="project" value="InterPro"/>
</dbReference>
<organism evidence="2 3">
    <name type="scientific">Rhizobium miluonense</name>
    <dbReference type="NCBI Taxonomy" id="411945"/>
    <lineage>
        <taxon>Bacteria</taxon>
        <taxon>Pseudomonadati</taxon>
        <taxon>Pseudomonadota</taxon>
        <taxon>Alphaproteobacteria</taxon>
        <taxon>Hyphomicrobiales</taxon>
        <taxon>Rhizobiaceae</taxon>
        <taxon>Rhizobium/Agrobacterium group</taxon>
        <taxon>Rhizobium</taxon>
    </lineage>
</organism>
<dbReference type="EMBL" id="FMAH01000027">
    <property type="protein sequence ID" value="SCB37968.1"/>
    <property type="molecule type" value="Genomic_DNA"/>
</dbReference>
<dbReference type="Gene3D" id="3.20.20.190">
    <property type="entry name" value="Phosphatidylinositol (PI) phosphodiesterase"/>
    <property type="match status" value="1"/>
</dbReference>
<dbReference type="InterPro" id="IPR030395">
    <property type="entry name" value="GP_PDE_dom"/>
</dbReference>
<dbReference type="AlphaFoldDB" id="A0A1C3WDP2"/>
<dbReference type="PANTHER" id="PTHR46211">
    <property type="entry name" value="GLYCEROPHOSPHORYL DIESTER PHOSPHODIESTERASE"/>
    <property type="match status" value="1"/>
</dbReference>
<evidence type="ECO:0000313" key="3">
    <source>
        <dbReference type="Proteomes" id="UP000199435"/>
    </source>
</evidence>
<dbReference type="Pfam" id="PF03009">
    <property type="entry name" value="GDPD"/>
    <property type="match status" value="1"/>
</dbReference>
<name>A0A1C3WDP2_9HYPH</name>
<protein>
    <submittedName>
        <fullName evidence="2">Glycerophosphoryl diester phosphodiesterase</fullName>
    </submittedName>
</protein>
<keyword evidence="3" id="KW-1185">Reference proteome</keyword>
<dbReference type="InterPro" id="IPR017946">
    <property type="entry name" value="PLC-like_Pdiesterase_TIM-brl"/>
</dbReference>
<dbReference type="OrthoDB" id="9787897at2"/>